<evidence type="ECO:0000256" key="2">
    <source>
        <dbReference type="ARBA" id="ARBA00022741"/>
    </source>
</evidence>
<organism evidence="9 10">
    <name type="scientific">Scophthalmus maximus</name>
    <name type="common">Turbot</name>
    <name type="synonym">Psetta maxima</name>
    <dbReference type="NCBI Taxonomy" id="52904"/>
    <lineage>
        <taxon>Eukaryota</taxon>
        <taxon>Metazoa</taxon>
        <taxon>Chordata</taxon>
        <taxon>Craniata</taxon>
        <taxon>Vertebrata</taxon>
        <taxon>Euteleostomi</taxon>
        <taxon>Actinopterygii</taxon>
        <taxon>Neopterygii</taxon>
        <taxon>Teleostei</taxon>
        <taxon>Neoteleostei</taxon>
        <taxon>Acanthomorphata</taxon>
        <taxon>Carangaria</taxon>
        <taxon>Pleuronectiformes</taxon>
        <taxon>Pleuronectoidei</taxon>
        <taxon>Scophthalmidae</taxon>
        <taxon>Scophthalmus</taxon>
    </lineage>
</organism>
<evidence type="ECO:0000256" key="5">
    <source>
        <dbReference type="PROSITE-ProRule" id="PRU00283"/>
    </source>
</evidence>
<dbReference type="InterPro" id="IPR001752">
    <property type="entry name" value="Kinesin_motor_dom"/>
</dbReference>
<keyword evidence="2 5" id="KW-0547">Nucleotide-binding</keyword>
<dbReference type="AlphaFoldDB" id="A0A8D3DL41"/>
<protein>
    <submittedName>
        <fullName evidence="9">Kinesin family member 6</fullName>
    </submittedName>
</protein>
<dbReference type="GO" id="GO:0005524">
    <property type="term" value="F:ATP binding"/>
    <property type="evidence" value="ECO:0007669"/>
    <property type="project" value="UniProtKB-UniRule"/>
</dbReference>
<evidence type="ECO:0000256" key="3">
    <source>
        <dbReference type="ARBA" id="ARBA00022840"/>
    </source>
</evidence>
<feature type="transmembrane region" description="Helical" evidence="6">
    <location>
        <begin position="432"/>
        <end position="455"/>
    </location>
</feature>
<keyword evidence="4" id="KW-0963">Cytoplasm</keyword>
<dbReference type="Gene3D" id="3.40.850.10">
    <property type="entry name" value="Kinesin motor domain"/>
    <property type="match status" value="1"/>
</dbReference>
<comment type="subcellular location">
    <subcellularLocation>
        <location evidence="1">Cytoplasm</location>
        <location evidence="1">Cytoskeleton</location>
    </subcellularLocation>
</comment>
<dbReference type="Ensembl" id="ENSSMAT00000068282.1">
    <property type="protein sequence ID" value="ENSSMAP00000060250.1"/>
    <property type="gene ID" value="ENSSMAG00000014464.2"/>
</dbReference>
<keyword evidence="3 5" id="KW-0067">ATP-binding</keyword>
<dbReference type="GO" id="GO:0008017">
    <property type="term" value="F:microtubule binding"/>
    <property type="evidence" value="ECO:0007669"/>
    <property type="project" value="InterPro"/>
</dbReference>
<dbReference type="PROSITE" id="PS50067">
    <property type="entry name" value="KINESIN_MOTOR_2"/>
    <property type="match status" value="1"/>
</dbReference>
<keyword evidence="7" id="KW-0732">Signal</keyword>
<dbReference type="InterPro" id="IPR027417">
    <property type="entry name" value="P-loop_NTPase"/>
</dbReference>
<keyword evidence="5" id="KW-0505">Motor protein</keyword>
<sequence length="461" mass="52203">MWAFFLLFDVHVKKTVQCWSGINTAGRVYSVDNEEQTGASLEFVVPRDLADGFVNNKRECYKFRFQKVFDRAVKQEEIFQNIAKPVADSVLAGYNGTIFAYGQTGSGKTFTITGGAERYSDRGIIPRTLSYLYECFSQDSSMVYTIHISYLEIYNEMGYDLLDSRNEASRLEDLPRVAIMEDSDQNIHLRNLSLQQSANEEEALNLLFLGDTNRMIAETPMNQASTRSHCVFTVHVCRREPGSATVRRSKLHLVDLAGSDRVSKTGLNGQLLTEAKYINLSLHYLEQVIIALSEKNRSHIPYRNSVLTSVLRDSLGGNCMTTMIATMAVDKRNLDESISTCRFAQRVALIKNEAILNEELDPALLIARLKREIESLKEELAMVTGEQRDDQLTVEEIHTLKELVKAFLDDPDPDETLLLGPDMRKIQFCFSLLKVTFTLMSFMDSICMGLLYLYVSILCTS</sequence>
<dbReference type="PANTHER" id="PTHR47968:SF67">
    <property type="entry name" value="KINESIN MOTOR DOMAIN-CONTAINING PROTEIN"/>
    <property type="match status" value="1"/>
</dbReference>
<dbReference type="GO" id="GO:0005856">
    <property type="term" value="C:cytoskeleton"/>
    <property type="evidence" value="ECO:0007669"/>
    <property type="project" value="UniProtKB-SubCell"/>
</dbReference>
<dbReference type="SUPFAM" id="SSF52540">
    <property type="entry name" value="P-loop containing nucleoside triphosphate hydrolases"/>
    <property type="match status" value="1"/>
</dbReference>
<feature type="signal peptide" evidence="7">
    <location>
        <begin position="1"/>
        <end position="18"/>
    </location>
</feature>
<gene>
    <name evidence="9" type="primary">KIF6</name>
</gene>
<evidence type="ECO:0000313" key="9">
    <source>
        <dbReference type="Ensembl" id="ENSSMAP00000060250.1"/>
    </source>
</evidence>
<evidence type="ECO:0000256" key="1">
    <source>
        <dbReference type="ARBA" id="ARBA00004245"/>
    </source>
</evidence>
<dbReference type="GeneTree" id="ENSGT00940000157697"/>
<keyword evidence="6" id="KW-0812">Transmembrane</keyword>
<reference evidence="9" key="1">
    <citation type="submission" date="2023-05" db="EMBL/GenBank/DDBJ databases">
        <title>High-quality long-read genome of Scophthalmus maximus.</title>
        <authorList>
            <person name="Lien S."/>
            <person name="Martinez P."/>
        </authorList>
    </citation>
    <scope>NUCLEOTIDE SEQUENCE [LARGE SCALE GENOMIC DNA]</scope>
</reference>
<evidence type="ECO:0000256" key="4">
    <source>
        <dbReference type="ARBA" id="ARBA00023212"/>
    </source>
</evidence>
<evidence type="ECO:0000259" key="8">
    <source>
        <dbReference type="PROSITE" id="PS50067"/>
    </source>
</evidence>
<name>A0A8D3DL41_SCOMX</name>
<evidence type="ECO:0000256" key="6">
    <source>
        <dbReference type="SAM" id="Phobius"/>
    </source>
</evidence>
<accession>A0A8D3DL41</accession>
<feature type="domain" description="Kinesin motor" evidence="8">
    <location>
        <begin position="21"/>
        <end position="350"/>
    </location>
</feature>
<keyword evidence="6" id="KW-0472">Membrane</keyword>
<feature type="binding site" evidence="5">
    <location>
        <begin position="102"/>
        <end position="109"/>
    </location>
    <ligand>
        <name>ATP</name>
        <dbReference type="ChEBI" id="CHEBI:30616"/>
    </ligand>
</feature>
<dbReference type="PRINTS" id="PR00380">
    <property type="entry name" value="KINESINHEAVY"/>
</dbReference>
<dbReference type="GO" id="GO:0007018">
    <property type="term" value="P:microtubule-based movement"/>
    <property type="evidence" value="ECO:0007669"/>
    <property type="project" value="InterPro"/>
</dbReference>
<keyword evidence="6" id="KW-1133">Transmembrane helix</keyword>
<comment type="similarity">
    <text evidence="5">Belongs to the TRAFAC class myosin-kinesin ATPase superfamily. Kinesin family.</text>
</comment>
<proteinExistence type="inferred from homology"/>
<reference evidence="9" key="2">
    <citation type="submission" date="2025-08" db="UniProtKB">
        <authorList>
            <consortium name="Ensembl"/>
        </authorList>
    </citation>
    <scope>IDENTIFICATION</scope>
</reference>
<keyword evidence="4" id="KW-0206">Cytoskeleton</keyword>
<dbReference type="Pfam" id="PF00225">
    <property type="entry name" value="Kinesin"/>
    <property type="match status" value="1"/>
</dbReference>
<dbReference type="PANTHER" id="PTHR47968">
    <property type="entry name" value="CENTROMERE PROTEIN E"/>
    <property type="match status" value="1"/>
</dbReference>
<dbReference type="GO" id="GO:0003777">
    <property type="term" value="F:microtubule motor activity"/>
    <property type="evidence" value="ECO:0007669"/>
    <property type="project" value="InterPro"/>
</dbReference>
<evidence type="ECO:0000313" key="10">
    <source>
        <dbReference type="Proteomes" id="UP000694558"/>
    </source>
</evidence>
<dbReference type="InterPro" id="IPR036961">
    <property type="entry name" value="Kinesin_motor_dom_sf"/>
</dbReference>
<dbReference type="InterPro" id="IPR027640">
    <property type="entry name" value="Kinesin-like_fam"/>
</dbReference>
<evidence type="ECO:0000256" key="7">
    <source>
        <dbReference type="SAM" id="SignalP"/>
    </source>
</evidence>
<dbReference type="SMART" id="SM00129">
    <property type="entry name" value="KISc"/>
    <property type="match status" value="1"/>
</dbReference>
<feature type="chain" id="PRO_5034497303" evidence="7">
    <location>
        <begin position="19"/>
        <end position="461"/>
    </location>
</feature>
<dbReference type="Proteomes" id="UP000694558">
    <property type="component" value="Chromosome 17"/>
</dbReference>